<evidence type="ECO:0000256" key="9">
    <source>
        <dbReference type="ARBA" id="ARBA00023136"/>
    </source>
</evidence>
<feature type="chain" id="PRO_5045269244" evidence="14">
    <location>
        <begin position="47"/>
        <end position="1021"/>
    </location>
</feature>
<evidence type="ECO:0000256" key="13">
    <source>
        <dbReference type="SAM" id="MobiDB-lite"/>
    </source>
</evidence>
<dbReference type="PROSITE" id="PS52016">
    <property type="entry name" value="TONB_DEPENDENT_REC_3"/>
    <property type="match status" value="1"/>
</dbReference>
<accession>A0ABY9EE57</accession>
<evidence type="ECO:0000256" key="6">
    <source>
        <dbReference type="ARBA" id="ARBA00023004"/>
    </source>
</evidence>
<keyword evidence="5 11" id="KW-0812">Transmembrane</keyword>
<dbReference type="InterPro" id="IPR000531">
    <property type="entry name" value="Beta-barrel_TonB"/>
</dbReference>
<feature type="compositionally biased region" description="Polar residues" evidence="13">
    <location>
        <begin position="628"/>
        <end position="640"/>
    </location>
</feature>
<dbReference type="InterPro" id="IPR039426">
    <property type="entry name" value="TonB-dep_rcpt-like"/>
</dbReference>
<dbReference type="PANTHER" id="PTHR32552:SF81">
    <property type="entry name" value="TONB-DEPENDENT OUTER MEMBRANE RECEPTOR"/>
    <property type="match status" value="1"/>
</dbReference>
<dbReference type="PANTHER" id="PTHR32552">
    <property type="entry name" value="FERRICHROME IRON RECEPTOR-RELATED"/>
    <property type="match status" value="1"/>
</dbReference>
<feature type="domain" description="TonB-dependent receptor-like beta-barrel" evidence="15">
    <location>
        <begin position="360"/>
        <end position="803"/>
    </location>
</feature>
<dbReference type="Proteomes" id="UP001321520">
    <property type="component" value="Chromosome"/>
</dbReference>
<organism evidence="17 18">
    <name type="scientific">Microbulbifer spongiae</name>
    <dbReference type="NCBI Taxonomy" id="2944933"/>
    <lineage>
        <taxon>Bacteria</taxon>
        <taxon>Pseudomonadati</taxon>
        <taxon>Pseudomonadota</taxon>
        <taxon>Gammaproteobacteria</taxon>
        <taxon>Cellvibrionales</taxon>
        <taxon>Microbulbiferaceae</taxon>
        <taxon>Microbulbifer</taxon>
    </lineage>
</organism>
<keyword evidence="4" id="KW-0410">Iron transport</keyword>
<sequence length="1021" mass="114441">MLDFRKPQKKRIAQAIRQAQPINHTAPLWCSAAVACLAMTATPAIAQSDGEADSKAIEEITVTAQKIEESIQDVPIAVSAISGDTMGDLKVERGDELVRAVPNVNFSKANFSTYNFAIRGVGTKAISASTDPAVAVSFNNAPMIRNRLYEQEFFDVQRVEVLRGPQGTLYGRNATAGVVNMLPQMPTPEFESNIKGEVGSYNTRRTSAMLNVPLGDTLAMRFSGAMTKRDGYDYNAFTDNDVNDRDLYSTRVILQWEPSEAFSANLIWQHFEEDDNRSRTGKQLCSRDPGLDMVGDTEVSERLRPQFSQGCLPGSLYDEDAYGAPNARSFAFTRIFALGIGGDLGWTAAPSDGGEPVPLFKTDIDPYGNVQQSRDLREINTSYDPVFRAENDVAQLNLELALGDSLRLFAQSTYAKDDYYSSQDYNRYVSDAVFNDSEGLWRLAGEWVQSTTPGITPGGIFTDPQLGPSDRMLAVDISQSDNSQWSHELRLQSSFDGPFNFSLGANYLDFESQDDYYVFNNVFSYIAYVIYSPERDEDGFIIKGTCDDEETGECIYVDPNPLGQLNEEGHNYFLSRNLVKTRSSALFGETYWQMTDDVKLTAGLRYTEDKKTATPIPSQLLLGTQINTVTGPRSGASSGGKTRRGYPQGEDIEQEWQEYTGRLVLDWRSETPFTDETLFYVSFAHGYKGGGSNPPRVDIDTEVVQYQPLANTFDPEFVNAFEFGAKNTLLDGSLNLNVTAFYYDYKDYQVSQIVDRISFNENFDTETWGLELESAWQITPNTRMDMNLGYLKTRIADGEESIDVMNRTQGNEDWVVVRPGLQVPSNCIAPRYLVEDILNSFYPDKELPLAQVCAGSERWGTYTSPDFQNQDSRFPWNLLLGLGYTYNPLEDAPNGGRGFSADLSGNELPNAPRFTANLGLEHVIQVMDWDLKLRADYYRQGESYARVYNTEYDRLEAWSNLNVSATFTQPEWDLQMQLYVKNVFDDAPITDFFTNSDDTGLSANVFTLDPRIVGFSIYKGF</sequence>
<evidence type="ECO:0000256" key="3">
    <source>
        <dbReference type="ARBA" id="ARBA00022452"/>
    </source>
</evidence>
<evidence type="ECO:0000256" key="7">
    <source>
        <dbReference type="ARBA" id="ARBA00023065"/>
    </source>
</evidence>
<keyword evidence="14" id="KW-0732">Signal</keyword>
<keyword evidence="17" id="KW-0675">Receptor</keyword>
<dbReference type="EMBL" id="CP098023">
    <property type="protein sequence ID" value="WKD51255.1"/>
    <property type="molecule type" value="Genomic_DNA"/>
</dbReference>
<gene>
    <name evidence="17" type="ORF">M8T91_07515</name>
</gene>
<dbReference type="SUPFAM" id="SSF56935">
    <property type="entry name" value="Porins"/>
    <property type="match status" value="1"/>
</dbReference>
<evidence type="ECO:0000256" key="1">
    <source>
        <dbReference type="ARBA" id="ARBA00004571"/>
    </source>
</evidence>
<name>A0ABY9EE57_9GAMM</name>
<dbReference type="InterPro" id="IPR036942">
    <property type="entry name" value="Beta-barrel_TonB_sf"/>
</dbReference>
<dbReference type="RefSeq" id="WP_301418354.1">
    <property type="nucleotide sequence ID" value="NZ_CP098023.1"/>
</dbReference>
<evidence type="ECO:0000259" key="15">
    <source>
        <dbReference type="Pfam" id="PF00593"/>
    </source>
</evidence>
<keyword evidence="2 11" id="KW-0813">Transport</keyword>
<evidence type="ECO:0000256" key="8">
    <source>
        <dbReference type="ARBA" id="ARBA00023077"/>
    </source>
</evidence>
<evidence type="ECO:0000256" key="11">
    <source>
        <dbReference type="PROSITE-ProRule" id="PRU01360"/>
    </source>
</evidence>
<keyword evidence="7" id="KW-0406">Ion transport</keyword>
<feature type="domain" description="TonB-dependent receptor-like beta-barrel" evidence="15">
    <location>
        <begin position="872"/>
        <end position="983"/>
    </location>
</feature>
<evidence type="ECO:0000313" key="17">
    <source>
        <dbReference type="EMBL" id="WKD51255.1"/>
    </source>
</evidence>
<evidence type="ECO:0000256" key="12">
    <source>
        <dbReference type="RuleBase" id="RU003357"/>
    </source>
</evidence>
<dbReference type="Gene3D" id="2.40.170.20">
    <property type="entry name" value="TonB-dependent receptor, beta-barrel domain"/>
    <property type="match status" value="3"/>
</dbReference>
<evidence type="ECO:0000256" key="10">
    <source>
        <dbReference type="ARBA" id="ARBA00023237"/>
    </source>
</evidence>
<evidence type="ECO:0000259" key="16">
    <source>
        <dbReference type="Pfam" id="PF07715"/>
    </source>
</evidence>
<reference evidence="17 18" key="1">
    <citation type="submission" date="2022-05" db="EMBL/GenBank/DDBJ databases">
        <title>Microbulbifer sp. nov., isolated from sponge.</title>
        <authorList>
            <person name="Gao L."/>
        </authorList>
    </citation>
    <scope>NUCLEOTIDE SEQUENCE [LARGE SCALE GENOMIC DNA]</scope>
    <source>
        <strain evidence="17 18">MI-G</strain>
    </source>
</reference>
<proteinExistence type="inferred from homology"/>
<keyword evidence="8 12" id="KW-0798">TonB box</keyword>
<feature type="domain" description="TonB-dependent receptor plug" evidence="16">
    <location>
        <begin position="71"/>
        <end position="178"/>
    </location>
</feature>
<evidence type="ECO:0000313" key="18">
    <source>
        <dbReference type="Proteomes" id="UP001321520"/>
    </source>
</evidence>
<comment type="similarity">
    <text evidence="11 12">Belongs to the TonB-dependent receptor family.</text>
</comment>
<keyword evidence="9 11" id="KW-0472">Membrane</keyword>
<keyword evidence="6" id="KW-0408">Iron</keyword>
<keyword evidence="10 11" id="KW-0998">Cell outer membrane</keyword>
<dbReference type="InterPro" id="IPR012910">
    <property type="entry name" value="Plug_dom"/>
</dbReference>
<evidence type="ECO:0000256" key="4">
    <source>
        <dbReference type="ARBA" id="ARBA00022496"/>
    </source>
</evidence>
<feature type="signal peptide" evidence="14">
    <location>
        <begin position="1"/>
        <end position="46"/>
    </location>
</feature>
<evidence type="ECO:0000256" key="5">
    <source>
        <dbReference type="ARBA" id="ARBA00022692"/>
    </source>
</evidence>
<dbReference type="Pfam" id="PF07715">
    <property type="entry name" value="Plug"/>
    <property type="match status" value="1"/>
</dbReference>
<comment type="subcellular location">
    <subcellularLocation>
        <location evidence="1 11">Cell outer membrane</location>
        <topology evidence="1 11">Multi-pass membrane protein</topology>
    </subcellularLocation>
</comment>
<keyword evidence="3 11" id="KW-1134">Transmembrane beta strand</keyword>
<protein>
    <submittedName>
        <fullName evidence="17">TonB-dependent receptor</fullName>
    </submittedName>
</protein>
<evidence type="ECO:0000256" key="14">
    <source>
        <dbReference type="SAM" id="SignalP"/>
    </source>
</evidence>
<dbReference type="Pfam" id="PF00593">
    <property type="entry name" value="TonB_dep_Rec_b-barrel"/>
    <property type="match status" value="2"/>
</dbReference>
<evidence type="ECO:0000256" key="2">
    <source>
        <dbReference type="ARBA" id="ARBA00022448"/>
    </source>
</evidence>
<feature type="region of interest" description="Disordered" evidence="13">
    <location>
        <begin position="628"/>
        <end position="648"/>
    </location>
</feature>
<keyword evidence="18" id="KW-1185">Reference proteome</keyword>